<dbReference type="Gene3D" id="3.30.1360.200">
    <property type="match status" value="1"/>
</dbReference>
<evidence type="ECO:0000313" key="2">
    <source>
        <dbReference type="EMBL" id="KAB4448855.1"/>
    </source>
</evidence>
<dbReference type="AlphaFoldDB" id="A0A7J5JCM4"/>
<feature type="domain" description="SecDF P1 head subdomain" evidence="1">
    <location>
        <begin position="14"/>
        <end position="96"/>
    </location>
</feature>
<proteinExistence type="predicted"/>
<evidence type="ECO:0000259" key="1">
    <source>
        <dbReference type="Pfam" id="PF22599"/>
    </source>
</evidence>
<comment type="caution">
    <text evidence="2">The sequence shown here is derived from an EMBL/GenBank/DDBJ whole genome shotgun (WGS) entry which is preliminary data.</text>
</comment>
<dbReference type="Proteomes" id="UP000460317">
    <property type="component" value="Unassembled WGS sequence"/>
</dbReference>
<protein>
    <recommendedName>
        <fullName evidence="1">SecDF P1 head subdomain domain-containing protein</fullName>
    </recommendedName>
</protein>
<dbReference type="EMBL" id="WCSB01000026">
    <property type="protein sequence ID" value="KAB4448855.1"/>
    <property type="molecule type" value="Genomic_DNA"/>
</dbReference>
<evidence type="ECO:0000313" key="3">
    <source>
        <dbReference type="Proteomes" id="UP000460317"/>
    </source>
</evidence>
<reference evidence="2 3" key="1">
    <citation type="journal article" date="2019" name="Nat. Med.">
        <title>A library of human gut bacterial isolates paired with longitudinal multiomics data enables mechanistic microbiome research.</title>
        <authorList>
            <person name="Poyet M."/>
            <person name="Groussin M."/>
            <person name="Gibbons S.M."/>
            <person name="Avila-Pacheco J."/>
            <person name="Jiang X."/>
            <person name="Kearney S.M."/>
            <person name="Perrotta A.R."/>
            <person name="Berdy B."/>
            <person name="Zhao S."/>
            <person name="Lieberman T.D."/>
            <person name="Swanson P.K."/>
            <person name="Smith M."/>
            <person name="Roesemann S."/>
            <person name="Alexander J.E."/>
            <person name="Rich S.A."/>
            <person name="Livny J."/>
            <person name="Vlamakis H."/>
            <person name="Clish C."/>
            <person name="Bullock K."/>
            <person name="Deik A."/>
            <person name="Scott J."/>
            <person name="Pierce K.A."/>
            <person name="Xavier R.J."/>
            <person name="Alm E.J."/>
        </authorList>
    </citation>
    <scope>NUCLEOTIDE SEQUENCE [LARGE SCALE GENOMIC DNA]</scope>
    <source>
        <strain evidence="2 3">BIOML-A165</strain>
    </source>
</reference>
<dbReference type="InterPro" id="IPR054384">
    <property type="entry name" value="SecDF_P1_head"/>
</dbReference>
<accession>A0A7J5JCM4</accession>
<organism evidence="2 3">
    <name type="scientific">Bacteroides thetaiotaomicron</name>
    <dbReference type="NCBI Taxonomy" id="818"/>
    <lineage>
        <taxon>Bacteria</taxon>
        <taxon>Pseudomonadati</taxon>
        <taxon>Bacteroidota</taxon>
        <taxon>Bacteroidia</taxon>
        <taxon>Bacteroidales</taxon>
        <taxon>Bacteroidaceae</taxon>
        <taxon>Bacteroides</taxon>
    </lineage>
</organism>
<gene>
    <name evidence="2" type="ORF">GAN93_21105</name>
</gene>
<name>A0A7J5JCM4_BACT4</name>
<dbReference type="RefSeq" id="WP_085979121.1">
    <property type="nucleotide sequence ID" value="NZ_JANUJF010000003.1"/>
</dbReference>
<dbReference type="Pfam" id="PF22599">
    <property type="entry name" value="SecDF_P1_head"/>
    <property type="match status" value="1"/>
</dbReference>
<sequence length="120" mass="13511">MLHRENGWYLITDGQKDSLANSPIVTVQDFATLELVSDDYGLRVISGSVNKQKQKVWADATEQAIGQRIGFVFNDTVITAPMVNARIESGTFQITAPHGHDLERIFKILQEEIETSRLEH</sequence>